<dbReference type="AlphaFoldDB" id="U5DCV4"/>
<protein>
    <recommendedName>
        <fullName evidence="7">RRM domain-containing protein</fullName>
    </recommendedName>
</protein>
<keyword evidence="4" id="KW-0539">Nucleus</keyword>
<evidence type="ECO:0000313" key="8">
    <source>
        <dbReference type="EMBL" id="ERN20025.1"/>
    </source>
</evidence>
<dbReference type="STRING" id="13333.U5DCV4"/>
<keyword evidence="3 5" id="KW-0694">RNA-binding</keyword>
<dbReference type="HOGENOM" id="CLU_054086_1_1_1"/>
<evidence type="ECO:0000313" key="9">
    <source>
        <dbReference type="Proteomes" id="UP000017836"/>
    </source>
</evidence>
<evidence type="ECO:0000256" key="5">
    <source>
        <dbReference type="PROSITE-ProRule" id="PRU00176"/>
    </source>
</evidence>
<evidence type="ECO:0000256" key="4">
    <source>
        <dbReference type="ARBA" id="ARBA00023242"/>
    </source>
</evidence>
<organism evidence="8 9">
    <name type="scientific">Amborella trichopoda</name>
    <dbReference type="NCBI Taxonomy" id="13333"/>
    <lineage>
        <taxon>Eukaryota</taxon>
        <taxon>Viridiplantae</taxon>
        <taxon>Streptophyta</taxon>
        <taxon>Embryophyta</taxon>
        <taxon>Tracheophyta</taxon>
        <taxon>Spermatophyta</taxon>
        <taxon>Magnoliopsida</taxon>
        <taxon>Amborellales</taxon>
        <taxon>Amborellaceae</taxon>
        <taxon>Amborella</taxon>
    </lineage>
</organism>
<dbReference type="GO" id="GO:0034462">
    <property type="term" value="P:small-subunit processome assembly"/>
    <property type="evidence" value="ECO:0000318"/>
    <property type="project" value="GO_Central"/>
</dbReference>
<keyword evidence="9" id="KW-1185">Reference proteome</keyword>
<evidence type="ECO:0000256" key="3">
    <source>
        <dbReference type="ARBA" id="ARBA00022884"/>
    </source>
</evidence>
<comment type="subcellular location">
    <subcellularLocation>
        <location evidence="1">Nucleus</location>
        <location evidence="1">Nucleolus</location>
    </subcellularLocation>
</comment>
<gene>
    <name evidence="8" type="ORF">AMTR_s00071p00171330</name>
</gene>
<dbReference type="CDD" id="cd12263">
    <property type="entry name" value="RRM_ABT1_like"/>
    <property type="match status" value="1"/>
</dbReference>
<dbReference type="Gene3D" id="3.30.70.330">
    <property type="match status" value="1"/>
</dbReference>
<dbReference type="PROSITE" id="PS50102">
    <property type="entry name" value="RRM"/>
    <property type="match status" value="1"/>
</dbReference>
<comment type="similarity">
    <text evidence="2">Belongs to the ESF2/ABP1 family.</text>
</comment>
<name>U5DCV4_AMBTC</name>
<evidence type="ECO:0000259" key="7">
    <source>
        <dbReference type="PROSITE" id="PS50102"/>
    </source>
</evidence>
<dbReference type="PANTHER" id="PTHR12311">
    <property type="entry name" value="ACTIVATOR OF BASAL TRANSCRIPTION 1"/>
    <property type="match status" value="1"/>
</dbReference>
<dbReference type="Proteomes" id="UP000017836">
    <property type="component" value="Unassembled WGS sequence"/>
</dbReference>
<dbReference type="EMBL" id="KI392062">
    <property type="protein sequence ID" value="ERN20025.1"/>
    <property type="molecule type" value="Genomic_DNA"/>
</dbReference>
<evidence type="ECO:0000256" key="6">
    <source>
        <dbReference type="SAM" id="MobiDB-lite"/>
    </source>
</evidence>
<dbReference type="PANTHER" id="PTHR12311:SF7">
    <property type="entry name" value="ACTIVATOR OF BASAL TRANSCRIPTION 1"/>
    <property type="match status" value="1"/>
</dbReference>
<dbReference type="InterPro" id="IPR000504">
    <property type="entry name" value="RRM_dom"/>
</dbReference>
<feature type="compositionally biased region" description="Polar residues" evidence="6">
    <location>
        <begin position="9"/>
        <end position="23"/>
    </location>
</feature>
<dbReference type="GO" id="GO:0000447">
    <property type="term" value="P:endonucleolytic cleavage in ITS1 to separate SSU-rRNA from 5.8S rRNA and LSU-rRNA from tricistronic rRNA transcript (SSU-rRNA, 5.8S rRNA, LSU-rRNA)"/>
    <property type="evidence" value="ECO:0000318"/>
    <property type="project" value="GO_Central"/>
</dbReference>
<dbReference type="OMA" id="PNGSWAF"/>
<dbReference type="FunFam" id="3.30.70.330:FF:000534">
    <property type="entry name" value="Pre-rRNA-processing protein ESF2"/>
    <property type="match status" value="1"/>
</dbReference>
<evidence type="ECO:0000256" key="2">
    <source>
        <dbReference type="ARBA" id="ARBA00005819"/>
    </source>
</evidence>
<dbReference type="SUPFAM" id="SSF54928">
    <property type="entry name" value="RNA-binding domain, RBD"/>
    <property type="match status" value="1"/>
</dbReference>
<dbReference type="Gramene" id="ERN20025">
    <property type="protein sequence ID" value="ERN20025"/>
    <property type="gene ID" value="AMTR_s00071p00171330"/>
</dbReference>
<proteinExistence type="inferred from homology"/>
<dbReference type="InterPro" id="IPR035979">
    <property type="entry name" value="RBD_domain_sf"/>
</dbReference>
<evidence type="ECO:0000256" key="1">
    <source>
        <dbReference type="ARBA" id="ARBA00004604"/>
    </source>
</evidence>
<dbReference type="InterPro" id="IPR012677">
    <property type="entry name" value="Nucleotide-bd_a/b_plait_sf"/>
</dbReference>
<feature type="region of interest" description="Disordered" evidence="6">
    <location>
        <begin position="1"/>
        <end position="31"/>
    </location>
</feature>
<accession>U5DCV4</accession>
<dbReference type="InterPro" id="IPR039119">
    <property type="entry name" value="ABT1/Esf2"/>
</dbReference>
<reference evidence="9" key="1">
    <citation type="journal article" date="2013" name="Science">
        <title>The Amborella genome and the evolution of flowering plants.</title>
        <authorList>
            <consortium name="Amborella Genome Project"/>
        </authorList>
    </citation>
    <scope>NUCLEOTIDE SEQUENCE [LARGE SCALE GENOMIC DNA]</scope>
</reference>
<sequence>MAEEDETLNENGLSTDASELNTNVEDDEEKIAKEKRKKRLLKEKEASGKRGVCYLSRVPPHMDHVKLRHILSQYGEILRIYLAPEDPTAKVHRKRIGGNRGHEYSEGWVEFAKKSVAKRVANMLNGEQIGGKRRSSFYYDLWNIKYLRKFKWDNLTEEIAYKNAVREQKLGLEISAAKRERDFYLSKVDQSRALASIREREKKKKKVAEQDSDCKGGGEVENQEEVKVVRRFPQTRPIADNTNRKEPRLSKEVLAGVCRLHFDT</sequence>
<dbReference type="InterPro" id="IPR034353">
    <property type="entry name" value="ABT1/ESF2_RRM"/>
</dbReference>
<dbReference type="GO" id="GO:0003723">
    <property type="term" value="F:RNA binding"/>
    <property type="evidence" value="ECO:0000318"/>
    <property type="project" value="GO_Central"/>
</dbReference>
<dbReference type="eggNOG" id="KOG3152">
    <property type="taxonomic scope" value="Eukaryota"/>
</dbReference>
<feature type="domain" description="RRM" evidence="7">
    <location>
        <begin position="51"/>
        <end position="133"/>
    </location>
</feature>
<dbReference type="GO" id="GO:0000472">
    <property type="term" value="P:endonucleolytic cleavage to generate mature 5'-end of SSU-rRNA from (SSU-rRNA, 5.8S rRNA, LSU-rRNA)"/>
    <property type="evidence" value="ECO:0000318"/>
    <property type="project" value="GO_Central"/>
</dbReference>
<dbReference type="GO" id="GO:0000480">
    <property type="term" value="P:endonucleolytic cleavage in 5'-ETS of tricistronic rRNA transcript (SSU-rRNA, 5.8S rRNA, LSU-rRNA)"/>
    <property type="evidence" value="ECO:0000318"/>
    <property type="project" value="GO_Central"/>
</dbReference>
<dbReference type="GO" id="GO:0005730">
    <property type="term" value="C:nucleolus"/>
    <property type="evidence" value="ECO:0000318"/>
    <property type="project" value="GO_Central"/>
</dbReference>